<evidence type="ECO:0000313" key="2">
    <source>
        <dbReference type="Proteomes" id="UP001234178"/>
    </source>
</evidence>
<keyword evidence="2" id="KW-1185">Reference proteome</keyword>
<organism evidence="1 2">
    <name type="scientific">Daphnia magna</name>
    <dbReference type="NCBI Taxonomy" id="35525"/>
    <lineage>
        <taxon>Eukaryota</taxon>
        <taxon>Metazoa</taxon>
        <taxon>Ecdysozoa</taxon>
        <taxon>Arthropoda</taxon>
        <taxon>Crustacea</taxon>
        <taxon>Branchiopoda</taxon>
        <taxon>Diplostraca</taxon>
        <taxon>Cladocera</taxon>
        <taxon>Anomopoda</taxon>
        <taxon>Daphniidae</taxon>
        <taxon>Daphnia</taxon>
    </lineage>
</organism>
<name>A0ABQ9Z186_9CRUS</name>
<proteinExistence type="predicted"/>
<protein>
    <submittedName>
        <fullName evidence="1">Uncharacterized protein</fullName>
    </submittedName>
</protein>
<sequence length="109" mass="12195">MLQGTIAGIEHFDWDAARTNIGAKWVTRLKRFELFALASGVTDNARLRALLIHCGGGKLFDLVNTLTITPREAQGDVAEETEYDATKRALMEHFTAKRNPEYGECLLEN</sequence>
<accession>A0ABQ9Z186</accession>
<gene>
    <name evidence="1" type="ORF">OUZ56_011796</name>
</gene>
<comment type="caution">
    <text evidence="1">The sequence shown here is derived from an EMBL/GenBank/DDBJ whole genome shotgun (WGS) entry which is preliminary data.</text>
</comment>
<evidence type="ECO:0000313" key="1">
    <source>
        <dbReference type="EMBL" id="KAK4006638.1"/>
    </source>
</evidence>
<dbReference type="Proteomes" id="UP001234178">
    <property type="component" value="Unassembled WGS sequence"/>
</dbReference>
<reference evidence="1 2" key="1">
    <citation type="journal article" date="2023" name="Nucleic Acids Res.">
        <title>The hologenome of Daphnia magna reveals possible DNA methylation and microbiome-mediated evolution of the host genome.</title>
        <authorList>
            <person name="Chaturvedi A."/>
            <person name="Li X."/>
            <person name="Dhandapani V."/>
            <person name="Marshall H."/>
            <person name="Kissane S."/>
            <person name="Cuenca-Cambronero M."/>
            <person name="Asole G."/>
            <person name="Calvet F."/>
            <person name="Ruiz-Romero M."/>
            <person name="Marangio P."/>
            <person name="Guigo R."/>
            <person name="Rago D."/>
            <person name="Mirbahai L."/>
            <person name="Eastwood N."/>
            <person name="Colbourne J.K."/>
            <person name="Zhou J."/>
            <person name="Mallon E."/>
            <person name="Orsini L."/>
        </authorList>
    </citation>
    <scope>NUCLEOTIDE SEQUENCE [LARGE SCALE GENOMIC DNA]</scope>
    <source>
        <strain evidence="1">LRV0_1</strain>
    </source>
</reference>
<dbReference type="EMBL" id="JAOYFB010000002">
    <property type="protein sequence ID" value="KAK4006638.1"/>
    <property type="molecule type" value="Genomic_DNA"/>
</dbReference>